<evidence type="ECO:0000256" key="9">
    <source>
        <dbReference type="SAM" id="MobiDB-lite"/>
    </source>
</evidence>
<keyword evidence="13" id="KW-1185">Reference proteome</keyword>
<dbReference type="Gramene" id="GBG78022">
    <property type="protein sequence ID" value="GBG78022"/>
    <property type="gene ID" value="CBR_g25956"/>
</dbReference>
<evidence type="ECO:0000259" key="10">
    <source>
        <dbReference type="PROSITE" id="PS51312"/>
    </source>
</evidence>
<dbReference type="Gene3D" id="3.10.110.10">
    <property type="entry name" value="Ubiquitin Conjugating Enzyme"/>
    <property type="match status" value="1"/>
</dbReference>
<dbReference type="InterPro" id="IPR016135">
    <property type="entry name" value="UBQ-conjugating_enzyme/RWD"/>
</dbReference>
<sequence length="567" mass="61657">MPSSPGGNLPRVMEFLDSVLPDPSSRAVSSAVGVGGRRKVGGSMSSQVSSPNNMNNPAGSVRLPYREDVICRIRSQIICLIRAFYLLDVSTGVYAHDNGRLVDVLQLDGTIPMVHRGIKYNLPIRVFLLEDFPRLPPMIYVVPSRDMIICANHPHVDASGKVSIPDLESWTYPLSSLFDTISTLSVICGENPPLYTKQNRAPSARQVSLSPPPSTRTVSSARSGGAARPPSPATPSSSPLSSPAVSSPRPLSPPVSFPSPAVGGGSEGLERDPRNARVASPVFGRSPPSPAPSRVSDHPPAYPYDRRAGTESTPFSRHFRGQNDSGGEYDNKTSALLSLCEKLDNDLATKESKLLQEQEASMDLQKLLESRFGEIEEGVRVLREEKAALEERLQLVLCNVDVLERWLSYEGNCSEGVEEDGKDSSATADGGMGASGALLASDPVGNGYDGDGGRRMPEIADSWDEDRHLPPPPWRRIRPSRGTVNIDEVFEAADVWSRIQLEATAEDMAIEDLSYCLDDAVRAGIISLDNYLRYTRSLAREQFFQRAIFVKAQRAMDARTTSPTIVL</sequence>
<protein>
    <recommendedName>
        <fullName evidence="14">UEV domain-containing protein</fullName>
    </recommendedName>
</protein>
<dbReference type="OrthoDB" id="306304at2759"/>
<evidence type="ECO:0000313" key="12">
    <source>
        <dbReference type="EMBL" id="GBG78022.1"/>
    </source>
</evidence>
<dbReference type="InterPro" id="IPR052070">
    <property type="entry name" value="ESCRT-I_UEV_domain"/>
</dbReference>
<evidence type="ECO:0000313" key="13">
    <source>
        <dbReference type="Proteomes" id="UP000265515"/>
    </source>
</evidence>
<dbReference type="InterPro" id="IPR037202">
    <property type="entry name" value="ESCRT_assembly_dom"/>
</dbReference>
<evidence type="ECO:0000256" key="3">
    <source>
        <dbReference type="ARBA" id="ARBA00022448"/>
    </source>
</evidence>
<name>A0A388L708_CHABU</name>
<feature type="domain" description="UEV" evidence="11">
    <location>
        <begin position="54"/>
        <end position="198"/>
    </location>
</feature>
<dbReference type="STRING" id="69332.A0A388L708"/>
<comment type="subcellular location">
    <subcellularLocation>
        <location evidence="1">Endosome</location>
    </subcellularLocation>
</comment>
<dbReference type="EMBL" id="BFEA01000284">
    <property type="protein sequence ID" value="GBG78022.1"/>
    <property type="molecule type" value="Genomic_DNA"/>
</dbReference>
<keyword evidence="6 8" id="KW-0175">Coiled coil</keyword>
<dbReference type="GO" id="GO:0015031">
    <property type="term" value="P:protein transport"/>
    <property type="evidence" value="ECO:0007669"/>
    <property type="project" value="UniProtKB-UniRule"/>
</dbReference>
<dbReference type="Proteomes" id="UP000265515">
    <property type="component" value="Unassembled WGS sequence"/>
</dbReference>
<keyword evidence="3 7" id="KW-0813">Transport</keyword>
<keyword evidence="5 7" id="KW-0653">Protein transport</keyword>
<feature type="compositionally biased region" description="Low complexity" evidence="9">
    <location>
        <begin position="216"/>
        <end position="249"/>
    </location>
</feature>
<evidence type="ECO:0000256" key="2">
    <source>
        <dbReference type="ARBA" id="ARBA00009594"/>
    </source>
</evidence>
<feature type="region of interest" description="Disordered" evidence="9">
    <location>
        <begin position="195"/>
        <end position="330"/>
    </location>
</feature>
<feature type="domain" description="SB" evidence="10">
    <location>
        <begin position="494"/>
        <end position="562"/>
    </location>
</feature>
<dbReference type="PANTHER" id="PTHR23306">
    <property type="entry name" value="TUMOR SUSCEPTIBILITY GENE 101 PROTEIN-RELATED"/>
    <property type="match status" value="1"/>
</dbReference>
<dbReference type="Gene3D" id="6.10.140.820">
    <property type="match status" value="1"/>
</dbReference>
<keyword evidence="4" id="KW-0967">Endosome</keyword>
<dbReference type="GO" id="GO:0008333">
    <property type="term" value="P:endosome to lysosome transport"/>
    <property type="evidence" value="ECO:0007669"/>
    <property type="project" value="TreeGrafter"/>
</dbReference>
<dbReference type="InterPro" id="IPR008883">
    <property type="entry name" value="UEV_N"/>
</dbReference>
<evidence type="ECO:0000256" key="6">
    <source>
        <dbReference type="ARBA" id="ARBA00023054"/>
    </source>
</evidence>
<dbReference type="InterPro" id="IPR017916">
    <property type="entry name" value="SB_dom"/>
</dbReference>
<dbReference type="PROSITE" id="PS51322">
    <property type="entry name" value="UEV"/>
    <property type="match status" value="1"/>
</dbReference>
<dbReference type="Pfam" id="PF05743">
    <property type="entry name" value="UEV"/>
    <property type="match status" value="1"/>
</dbReference>
<dbReference type="GO" id="GO:0000813">
    <property type="term" value="C:ESCRT I complex"/>
    <property type="evidence" value="ECO:0007669"/>
    <property type="project" value="TreeGrafter"/>
</dbReference>
<organism evidence="12 13">
    <name type="scientific">Chara braunii</name>
    <name type="common">Braun's stonewort</name>
    <dbReference type="NCBI Taxonomy" id="69332"/>
    <lineage>
        <taxon>Eukaryota</taxon>
        <taxon>Viridiplantae</taxon>
        <taxon>Streptophyta</taxon>
        <taxon>Charophyceae</taxon>
        <taxon>Charales</taxon>
        <taxon>Characeae</taxon>
        <taxon>Chara</taxon>
    </lineage>
</organism>
<dbReference type="SUPFAM" id="SSF140111">
    <property type="entry name" value="Endosomal sorting complex assembly domain"/>
    <property type="match status" value="1"/>
</dbReference>
<comment type="similarity">
    <text evidence="2">Belongs to the ubiquitin-conjugating enzyme family. UEV subfamily.</text>
</comment>
<dbReference type="GO" id="GO:0043130">
    <property type="term" value="F:ubiquitin binding"/>
    <property type="evidence" value="ECO:0007669"/>
    <property type="project" value="TreeGrafter"/>
</dbReference>
<dbReference type="AlphaFoldDB" id="A0A388L708"/>
<comment type="caution">
    <text evidence="12">The sequence shown here is derived from an EMBL/GenBank/DDBJ whole genome shotgun (WGS) entry which is preliminary data.</text>
</comment>
<feature type="region of interest" description="Disordered" evidence="9">
    <location>
        <begin position="24"/>
        <end position="55"/>
    </location>
</feature>
<evidence type="ECO:0000256" key="5">
    <source>
        <dbReference type="ARBA" id="ARBA00022927"/>
    </source>
</evidence>
<evidence type="ECO:0000256" key="1">
    <source>
        <dbReference type="ARBA" id="ARBA00004177"/>
    </source>
</evidence>
<dbReference type="CDD" id="cd11685">
    <property type="entry name" value="UEV_TSG101-like"/>
    <property type="match status" value="1"/>
</dbReference>
<accession>A0A388L708</accession>
<feature type="region of interest" description="Disordered" evidence="9">
    <location>
        <begin position="414"/>
        <end position="458"/>
    </location>
</feature>
<evidence type="ECO:0000256" key="4">
    <source>
        <dbReference type="ARBA" id="ARBA00022753"/>
    </source>
</evidence>
<dbReference type="PANTHER" id="PTHR23306:SF3">
    <property type="entry name" value="TUMOR SUPPRESSOR PROTEIN 101"/>
    <property type="match status" value="1"/>
</dbReference>
<dbReference type="PROSITE" id="PS51312">
    <property type="entry name" value="SB"/>
    <property type="match status" value="1"/>
</dbReference>
<evidence type="ECO:0000256" key="8">
    <source>
        <dbReference type="SAM" id="Coils"/>
    </source>
</evidence>
<feature type="compositionally biased region" description="Polar residues" evidence="9">
    <location>
        <begin position="196"/>
        <end position="209"/>
    </location>
</feature>
<evidence type="ECO:0000256" key="7">
    <source>
        <dbReference type="PROSITE-ProRule" id="PRU00644"/>
    </source>
</evidence>
<evidence type="ECO:0000259" key="11">
    <source>
        <dbReference type="PROSITE" id="PS51322"/>
    </source>
</evidence>
<proteinExistence type="inferred from homology"/>
<reference evidence="12 13" key="1">
    <citation type="journal article" date="2018" name="Cell">
        <title>The Chara Genome: Secondary Complexity and Implications for Plant Terrestrialization.</title>
        <authorList>
            <person name="Nishiyama T."/>
            <person name="Sakayama H."/>
            <person name="Vries J.D."/>
            <person name="Buschmann H."/>
            <person name="Saint-Marcoux D."/>
            <person name="Ullrich K.K."/>
            <person name="Haas F.B."/>
            <person name="Vanderstraeten L."/>
            <person name="Becker D."/>
            <person name="Lang D."/>
            <person name="Vosolsobe S."/>
            <person name="Rombauts S."/>
            <person name="Wilhelmsson P.K.I."/>
            <person name="Janitza P."/>
            <person name="Kern R."/>
            <person name="Heyl A."/>
            <person name="Rumpler F."/>
            <person name="Villalobos L.I.A.C."/>
            <person name="Clay J.M."/>
            <person name="Skokan R."/>
            <person name="Toyoda A."/>
            <person name="Suzuki Y."/>
            <person name="Kagoshima H."/>
            <person name="Schijlen E."/>
            <person name="Tajeshwar N."/>
            <person name="Catarino B."/>
            <person name="Hetherington A.J."/>
            <person name="Saltykova A."/>
            <person name="Bonnot C."/>
            <person name="Breuninger H."/>
            <person name="Symeonidi A."/>
            <person name="Radhakrishnan G.V."/>
            <person name="Van Nieuwerburgh F."/>
            <person name="Deforce D."/>
            <person name="Chang C."/>
            <person name="Karol K.G."/>
            <person name="Hedrich R."/>
            <person name="Ulvskov P."/>
            <person name="Glockner G."/>
            <person name="Delwiche C.F."/>
            <person name="Petrasek J."/>
            <person name="Van de Peer Y."/>
            <person name="Friml J."/>
            <person name="Beilby M."/>
            <person name="Dolan L."/>
            <person name="Kohara Y."/>
            <person name="Sugano S."/>
            <person name="Fujiyama A."/>
            <person name="Delaux P.-M."/>
            <person name="Quint M."/>
            <person name="TheiBen G."/>
            <person name="Hagemann M."/>
            <person name="Harholt J."/>
            <person name="Dunand C."/>
            <person name="Zachgo S."/>
            <person name="Langdale J."/>
            <person name="Maumus F."/>
            <person name="Straeten D.V.D."/>
            <person name="Gould S.B."/>
            <person name="Rensing S.A."/>
        </authorList>
    </citation>
    <scope>NUCLEOTIDE SEQUENCE [LARGE SCALE GENOMIC DNA]</scope>
    <source>
        <strain evidence="12 13">S276</strain>
    </source>
</reference>
<feature type="coiled-coil region" evidence="8">
    <location>
        <begin position="340"/>
        <end position="399"/>
    </location>
</feature>
<evidence type="ECO:0008006" key="14">
    <source>
        <dbReference type="Google" id="ProtNLM"/>
    </source>
</evidence>
<dbReference type="SUPFAM" id="SSF54495">
    <property type="entry name" value="UBC-like"/>
    <property type="match status" value="1"/>
</dbReference>
<gene>
    <name evidence="12" type="ORF">CBR_g25956</name>
</gene>
<dbReference type="Pfam" id="PF09454">
    <property type="entry name" value="Vps23_core"/>
    <property type="match status" value="1"/>
</dbReference>